<evidence type="ECO:0000313" key="4">
    <source>
        <dbReference type="EMBL" id="CCF63965.1"/>
    </source>
</evidence>
<dbReference type="Pfam" id="PF00106">
    <property type="entry name" value="adh_short"/>
    <property type="match status" value="1"/>
</dbReference>
<name>H6RDB7_NOCCG</name>
<keyword evidence="5" id="KW-1185">Reference proteome</keyword>
<dbReference type="GO" id="GO:0016491">
    <property type="term" value="F:oxidoreductase activity"/>
    <property type="evidence" value="ECO:0007669"/>
    <property type="project" value="UniProtKB-KW"/>
</dbReference>
<dbReference type="AlphaFoldDB" id="H6RDB7"/>
<dbReference type="InterPro" id="IPR020904">
    <property type="entry name" value="Sc_DH/Rdtase_CS"/>
</dbReference>
<dbReference type="RefSeq" id="WP_014351421.1">
    <property type="nucleotide sequence ID" value="NC_016887.1"/>
</dbReference>
<reference evidence="4 5" key="1">
    <citation type="journal article" date="2012" name="J. Bacteriol.">
        <title>Genome sequence of the human- and animal-pathogenic strain Nocardia cyriacigeorgica GUH-2.</title>
        <authorList>
            <person name="Zoropogui A."/>
            <person name="Pujic P."/>
            <person name="Normand P."/>
            <person name="Barbe V."/>
            <person name="Beaman B."/>
            <person name="Beaman L."/>
            <person name="Boiron P."/>
            <person name="Colinon C."/>
            <person name="Deredjian A."/>
            <person name="Graindorge A."/>
            <person name="Mangenot S."/>
            <person name="Nazaret S."/>
            <person name="Neto M."/>
            <person name="Petit S."/>
            <person name="Roche D."/>
            <person name="Vallenet D."/>
            <person name="Rodriguez-Nava V."/>
            <person name="Richard Y."/>
            <person name="Cournoyer B."/>
            <person name="Blaha D."/>
        </authorList>
    </citation>
    <scope>NUCLEOTIDE SEQUENCE [LARGE SCALE GENOMIC DNA]</scope>
    <source>
        <strain evidence="4 5">GUH-2</strain>
    </source>
</reference>
<organism evidence="4 5">
    <name type="scientific">Nocardia cyriacigeorgica (strain GUH-2)</name>
    <dbReference type="NCBI Taxonomy" id="1127134"/>
    <lineage>
        <taxon>Bacteria</taxon>
        <taxon>Bacillati</taxon>
        <taxon>Actinomycetota</taxon>
        <taxon>Actinomycetes</taxon>
        <taxon>Mycobacteriales</taxon>
        <taxon>Nocardiaceae</taxon>
        <taxon>Nocardia</taxon>
    </lineage>
</organism>
<keyword evidence="2" id="KW-0521">NADP</keyword>
<dbReference type="InterPro" id="IPR036291">
    <property type="entry name" value="NAD(P)-bd_dom_sf"/>
</dbReference>
<dbReference type="EMBL" id="FO082843">
    <property type="protein sequence ID" value="CCF63965.1"/>
    <property type="molecule type" value="Genomic_DNA"/>
</dbReference>
<evidence type="ECO:0000256" key="2">
    <source>
        <dbReference type="ARBA" id="ARBA00022857"/>
    </source>
</evidence>
<dbReference type="Gene3D" id="3.40.50.720">
    <property type="entry name" value="NAD(P)-binding Rossmann-like Domain"/>
    <property type="match status" value="1"/>
</dbReference>
<dbReference type="PANTHER" id="PTHR43490">
    <property type="entry name" value="(+)-NEOMENTHOL DEHYDROGENASE"/>
    <property type="match status" value="1"/>
</dbReference>
<dbReference type="InterPro" id="IPR002347">
    <property type="entry name" value="SDR_fam"/>
</dbReference>
<dbReference type="SUPFAM" id="SSF51735">
    <property type="entry name" value="NAD(P)-binding Rossmann-fold domains"/>
    <property type="match status" value="1"/>
</dbReference>
<keyword evidence="3" id="KW-0560">Oxidoreductase</keyword>
<dbReference type="PRINTS" id="PR00081">
    <property type="entry name" value="GDHRDH"/>
</dbReference>
<comment type="similarity">
    <text evidence="1">Belongs to the short-chain dehydrogenases/reductases (SDR) family.</text>
</comment>
<dbReference type="KEGG" id="ncy:NOCYR_3200"/>
<gene>
    <name evidence="4" type="ordered locus">NOCYR_3200</name>
</gene>
<evidence type="ECO:0000256" key="1">
    <source>
        <dbReference type="ARBA" id="ARBA00006484"/>
    </source>
</evidence>
<evidence type="ECO:0000256" key="3">
    <source>
        <dbReference type="ARBA" id="ARBA00023002"/>
    </source>
</evidence>
<dbReference type="STRING" id="1127134.NOCYR_3200"/>
<evidence type="ECO:0000313" key="5">
    <source>
        <dbReference type="Proteomes" id="UP000008190"/>
    </source>
</evidence>
<dbReference type="PROSITE" id="PS00061">
    <property type="entry name" value="ADH_SHORT"/>
    <property type="match status" value="1"/>
</dbReference>
<dbReference type="PANTHER" id="PTHR43490:SF99">
    <property type="entry name" value="SHORT-CHAIN DEHYDROGENASE_REDUCTASE"/>
    <property type="match status" value="1"/>
</dbReference>
<dbReference type="eggNOG" id="COG1028">
    <property type="taxonomic scope" value="Bacteria"/>
</dbReference>
<dbReference type="Proteomes" id="UP000008190">
    <property type="component" value="Chromosome"/>
</dbReference>
<sequence>MRRLAELGWRVFLGARDAERTHAFLPLLRKAAQPRIVMVSSGMGSLAITSDPARLESTLHSLGYPASKSALNMITSQYARALPGIQVNAADPGYTATDLNGNSGTQTVTEGADAIIRLATLGPDGPAGGYFDRAGRLPW</sequence>
<accession>H6RDB7</accession>
<dbReference type="HOGENOM" id="CLU_010194_9_0_11"/>
<protein>
    <submittedName>
        <fullName evidence="4">Putative short chain oxidoreductase</fullName>
    </submittedName>
</protein>
<proteinExistence type="inferred from homology"/>